<sequence length="212" mass="22738">MSLLFPLASHAAPEGAACTKDCAAPAIAALVEGLKRPLPAQTAYTEVRFVQMLEAPLVLRGELEYQSSAELGKKVTSPYVENTTIENGQVRIERPGKPAKRFSLKRAPALAGFLESFSATLAGDAQRLARSYELSHSGDAAHWQLTLKPRDPALAKQVRQVLISGEANTPLCFEVEEAGGDTSLLLVDKLAGQPLADPPQRAALQQLCRGRP</sequence>
<proteinExistence type="predicted"/>
<dbReference type="Gene3D" id="2.50.20.10">
    <property type="entry name" value="Lipoprotein localisation LolA/LolB/LppX"/>
    <property type="match status" value="1"/>
</dbReference>
<name>A0ABT1QPP8_9GAMM</name>
<dbReference type="EMBL" id="JANFQO010000004">
    <property type="protein sequence ID" value="MCQ4164255.1"/>
    <property type="molecule type" value="Genomic_DNA"/>
</dbReference>
<protein>
    <submittedName>
        <fullName evidence="1">Outer membrane lipoprotein carrier protein LolA</fullName>
    </submittedName>
</protein>
<gene>
    <name evidence="1" type="ORF">NM961_05970</name>
</gene>
<dbReference type="Proteomes" id="UP001165498">
    <property type="component" value="Unassembled WGS sequence"/>
</dbReference>
<comment type="caution">
    <text evidence="1">The sequence shown here is derived from an EMBL/GenBank/DDBJ whole genome shotgun (WGS) entry which is preliminary data.</text>
</comment>
<reference evidence="1" key="1">
    <citation type="submission" date="2022-07" db="EMBL/GenBank/DDBJ databases">
        <title>Tahibacter sp., a new gammaproteobacterium isolated from the silt sample collected at pig farm.</title>
        <authorList>
            <person name="Chen H."/>
        </authorList>
    </citation>
    <scope>NUCLEOTIDE SEQUENCE</scope>
    <source>
        <strain evidence="1">P2K</strain>
    </source>
</reference>
<evidence type="ECO:0000313" key="2">
    <source>
        <dbReference type="Proteomes" id="UP001165498"/>
    </source>
</evidence>
<evidence type="ECO:0000313" key="1">
    <source>
        <dbReference type="EMBL" id="MCQ4164255.1"/>
    </source>
</evidence>
<organism evidence="1 2">
    <name type="scientific">Tahibacter harae</name>
    <dbReference type="NCBI Taxonomy" id="2963937"/>
    <lineage>
        <taxon>Bacteria</taxon>
        <taxon>Pseudomonadati</taxon>
        <taxon>Pseudomonadota</taxon>
        <taxon>Gammaproteobacteria</taxon>
        <taxon>Lysobacterales</taxon>
        <taxon>Rhodanobacteraceae</taxon>
        <taxon>Tahibacter</taxon>
    </lineage>
</organism>
<dbReference type="RefSeq" id="WP_255912848.1">
    <property type="nucleotide sequence ID" value="NZ_JANFQO010000004.1"/>
</dbReference>
<accession>A0ABT1QPP8</accession>
<keyword evidence="2" id="KW-1185">Reference proteome</keyword>
<keyword evidence="1" id="KW-0449">Lipoprotein</keyword>
<dbReference type="InterPro" id="IPR004564">
    <property type="entry name" value="OM_lipoprot_carrier_LolA-like"/>
</dbReference>
<dbReference type="Pfam" id="PF19574">
    <property type="entry name" value="LolA_3"/>
    <property type="match status" value="1"/>
</dbReference>